<protein>
    <submittedName>
        <fullName evidence="1">Uncharacterized protein</fullName>
    </submittedName>
</protein>
<proteinExistence type="predicted"/>
<comment type="caution">
    <text evidence="1">The sequence shown here is derived from an EMBL/GenBank/DDBJ whole genome shotgun (WGS) entry which is preliminary data.</text>
</comment>
<dbReference type="EMBL" id="LAZR01000715">
    <property type="protein sequence ID" value="KKN59758.1"/>
    <property type="molecule type" value="Genomic_DNA"/>
</dbReference>
<evidence type="ECO:0000313" key="1">
    <source>
        <dbReference type="EMBL" id="KKN59758.1"/>
    </source>
</evidence>
<organism evidence="1">
    <name type="scientific">marine sediment metagenome</name>
    <dbReference type="NCBI Taxonomy" id="412755"/>
    <lineage>
        <taxon>unclassified sequences</taxon>
        <taxon>metagenomes</taxon>
        <taxon>ecological metagenomes</taxon>
    </lineage>
</organism>
<name>A0A0F9V1J9_9ZZZZ</name>
<accession>A0A0F9V1J9</accession>
<reference evidence="1" key="1">
    <citation type="journal article" date="2015" name="Nature">
        <title>Complex archaea that bridge the gap between prokaryotes and eukaryotes.</title>
        <authorList>
            <person name="Spang A."/>
            <person name="Saw J.H."/>
            <person name="Jorgensen S.L."/>
            <person name="Zaremba-Niedzwiedzka K."/>
            <person name="Martijn J."/>
            <person name="Lind A.E."/>
            <person name="van Eijk R."/>
            <person name="Schleper C."/>
            <person name="Guy L."/>
            <person name="Ettema T.J."/>
        </authorList>
    </citation>
    <scope>NUCLEOTIDE SEQUENCE</scope>
</reference>
<gene>
    <name evidence="1" type="ORF">LCGC14_0538480</name>
</gene>
<dbReference type="AlphaFoldDB" id="A0A0F9V1J9"/>
<sequence>MAPNILGTISHKINVARLEANEDASPLDLTTAGDFASKPPGVLDLFERSVFTTDKQVTPVKAELVPNGIEFYFSGGNAAAKTFTWKLYAWRNENGPAKYAATGTGELGTQALVKYPHDPEAVATNKFWADKIVITWHNWPKEIETTDEDGNSNSVGSLWMDDAGYRYWWIEIADADGSTGTEAGDVAVWWSYW</sequence>